<keyword evidence="3" id="KW-1185">Reference proteome</keyword>
<dbReference type="InterPro" id="IPR045068">
    <property type="entry name" value="BACURD1-3"/>
</dbReference>
<dbReference type="InterPro" id="IPR003131">
    <property type="entry name" value="T1-type_BTB"/>
</dbReference>
<protein>
    <recommendedName>
        <fullName evidence="1">BTB domain-containing protein</fullName>
    </recommendedName>
</protein>
<dbReference type="EMBL" id="JPDN02000078">
    <property type="protein sequence ID" value="PON20205.1"/>
    <property type="molecule type" value="Genomic_DNA"/>
</dbReference>
<dbReference type="RefSeq" id="XP_018657031.1">
    <property type="nucleotide sequence ID" value="XM_018809768.1"/>
</dbReference>
<feature type="domain" description="BTB" evidence="1">
    <location>
        <begin position="15"/>
        <end position="77"/>
    </location>
</feature>
<gene>
    <name evidence="2" type="ORF">TGAM01_v210926</name>
</gene>
<dbReference type="GO" id="GO:0051260">
    <property type="term" value="P:protein homooligomerization"/>
    <property type="evidence" value="ECO:0007669"/>
    <property type="project" value="InterPro"/>
</dbReference>
<dbReference type="Pfam" id="PF02214">
    <property type="entry name" value="BTB_2"/>
    <property type="match status" value="1"/>
</dbReference>
<dbReference type="PANTHER" id="PTHR11145">
    <property type="entry name" value="BTB/POZ DOMAIN-CONTAINING ADAPTER FOR CUL3-MEDIATED RHOA DEGRADATION PROTEIN FAMILY MEMBER"/>
    <property type="match status" value="1"/>
</dbReference>
<dbReference type="SMART" id="SM00225">
    <property type="entry name" value="BTB"/>
    <property type="match status" value="1"/>
</dbReference>
<dbReference type="Proteomes" id="UP000054821">
    <property type="component" value="Unassembled WGS sequence"/>
</dbReference>
<dbReference type="InterPro" id="IPR011333">
    <property type="entry name" value="SKP1/BTB/POZ_sf"/>
</dbReference>
<sequence length="226" mass="25202">MAFLSEYNSSAASMTRVTLLVGERRFTTTYNTLVGESEYFRARLSGSWNDADEDGSYFVDADPALFEHVLRYLRSGNPPLFFNVATQSHDYAMYLALLGEAKYFGISKLEDWIQNERYLAVVRVRYSIDIFGGSNILQALPGHFNTVNANTKFDFSYAFGSSKVFVCPRAVAEHRGHPERCGAKCNKTRNGLPAIFEDEPRLQVACIKTEVLFEAGLGNGSTNVTG</sequence>
<name>A0A2P4Z7D0_9HYPO</name>
<evidence type="ECO:0000259" key="1">
    <source>
        <dbReference type="PROSITE" id="PS50097"/>
    </source>
</evidence>
<dbReference type="Gene3D" id="3.30.710.10">
    <property type="entry name" value="Potassium Channel Kv1.1, Chain A"/>
    <property type="match status" value="1"/>
</dbReference>
<dbReference type="PROSITE" id="PS50097">
    <property type="entry name" value="BTB"/>
    <property type="match status" value="1"/>
</dbReference>
<dbReference type="SUPFAM" id="SSF54695">
    <property type="entry name" value="POZ domain"/>
    <property type="match status" value="1"/>
</dbReference>
<comment type="caution">
    <text evidence="2">The sequence shown here is derived from an EMBL/GenBank/DDBJ whole genome shotgun (WGS) entry which is preliminary data.</text>
</comment>
<dbReference type="GeneID" id="29989851"/>
<accession>A0A2P4Z7D0</accession>
<proteinExistence type="predicted"/>
<dbReference type="PANTHER" id="PTHR11145:SF8">
    <property type="entry name" value="RE57120P"/>
    <property type="match status" value="1"/>
</dbReference>
<evidence type="ECO:0000313" key="2">
    <source>
        <dbReference type="EMBL" id="PON20205.1"/>
    </source>
</evidence>
<dbReference type="AlphaFoldDB" id="A0A2P4Z7D0"/>
<organism evidence="2 3">
    <name type="scientific">Trichoderma gamsii</name>
    <dbReference type="NCBI Taxonomy" id="398673"/>
    <lineage>
        <taxon>Eukaryota</taxon>
        <taxon>Fungi</taxon>
        <taxon>Dikarya</taxon>
        <taxon>Ascomycota</taxon>
        <taxon>Pezizomycotina</taxon>
        <taxon>Sordariomycetes</taxon>
        <taxon>Hypocreomycetidae</taxon>
        <taxon>Hypocreales</taxon>
        <taxon>Hypocreaceae</taxon>
        <taxon>Trichoderma</taxon>
    </lineage>
</organism>
<dbReference type="InterPro" id="IPR000210">
    <property type="entry name" value="BTB/POZ_dom"/>
</dbReference>
<reference evidence="2 3" key="1">
    <citation type="journal article" date="2016" name="Genome Announc.">
        <title>Draft Whole-Genome Sequence of Trichoderma gamsii T6085, a Promising Biocontrol Agent of Fusarium Head Blight on Wheat.</title>
        <authorList>
            <person name="Baroncelli R."/>
            <person name="Zapparata A."/>
            <person name="Piaggeschi G."/>
            <person name="Sarrocco S."/>
            <person name="Vannacci G."/>
        </authorList>
    </citation>
    <scope>NUCLEOTIDE SEQUENCE [LARGE SCALE GENOMIC DNA]</scope>
    <source>
        <strain evidence="2 3">T6085</strain>
    </source>
</reference>
<evidence type="ECO:0000313" key="3">
    <source>
        <dbReference type="Proteomes" id="UP000054821"/>
    </source>
</evidence>
<dbReference type="STRING" id="398673.A0A2P4Z7D0"/>